<dbReference type="AlphaFoldDB" id="A0A2I0TAV8"/>
<name>A0A2I0TAV8_LIMLA</name>
<organism evidence="1 2">
    <name type="scientific">Limosa lapponica baueri</name>
    <dbReference type="NCBI Taxonomy" id="1758121"/>
    <lineage>
        <taxon>Eukaryota</taxon>
        <taxon>Metazoa</taxon>
        <taxon>Chordata</taxon>
        <taxon>Craniata</taxon>
        <taxon>Vertebrata</taxon>
        <taxon>Euteleostomi</taxon>
        <taxon>Archelosauria</taxon>
        <taxon>Archosauria</taxon>
        <taxon>Dinosauria</taxon>
        <taxon>Saurischia</taxon>
        <taxon>Theropoda</taxon>
        <taxon>Coelurosauria</taxon>
        <taxon>Aves</taxon>
        <taxon>Neognathae</taxon>
        <taxon>Neoaves</taxon>
        <taxon>Charadriiformes</taxon>
        <taxon>Scolopacidae</taxon>
        <taxon>Limosa</taxon>
    </lineage>
</organism>
<reference evidence="2" key="1">
    <citation type="submission" date="2017-11" db="EMBL/GenBank/DDBJ databases">
        <authorList>
            <person name="Lima N.C."/>
            <person name="Parody-Merino A.M."/>
            <person name="Battley P.F."/>
            <person name="Fidler A.E."/>
            <person name="Prosdocimi F."/>
        </authorList>
    </citation>
    <scope>NUCLEOTIDE SEQUENCE [LARGE SCALE GENOMIC DNA]</scope>
</reference>
<proteinExistence type="predicted"/>
<keyword evidence="2" id="KW-1185">Reference proteome</keyword>
<dbReference type="OrthoDB" id="546764at2759"/>
<protein>
    <submittedName>
        <fullName evidence="1">Uncharacterized protein</fullName>
    </submittedName>
</protein>
<reference evidence="2" key="2">
    <citation type="submission" date="2017-12" db="EMBL/GenBank/DDBJ databases">
        <title>Genome sequence of the Bar-tailed Godwit (Limosa lapponica baueri).</title>
        <authorList>
            <person name="Lima N.C.B."/>
            <person name="Parody-Merino A.M."/>
            <person name="Battley P.F."/>
            <person name="Fidler A.E."/>
            <person name="Prosdocimi F."/>
        </authorList>
    </citation>
    <scope>NUCLEOTIDE SEQUENCE [LARGE SCALE GENOMIC DNA]</scope>
</reference>
<gene>
    <name evidence="1" type="ORF">llap_18764</name>
</gene>
<evidence type="ECO:0000313" key="2">
    <source>
        <dbReference type="Proteomes" id="UP000233556"/>
    </source>
</evidence>
<sequence>MGPYKPRGQEIPQSMSLCVSPSASRYRRHANNLSLKSVPPLKRMRPVWEERLFVSEENVDGFLGTVLCPSLCSQSAPESQPLIEVLDVTEDRIQIRLKFHVAEPSGAEKDLLEFLPYLSGVSGGFGVGEGWVRESDSVSESMDPDARLVP</sequence>
<dbReference type="EMBL" id="KZ513711">
    <property type="protein sequence ID" value="PKU30933.1"/>
    <property type="molecule type" value="Genomic_DNA"/>
</dbReference>
<dbReference type="Proteomes" id="UP000233556">
    <property type="component" value="Unassembled WGS sequence"/>
</dbReference>
<evidence type="ECO:0000313" key="1">
    <source>
        <dbReference type="EMBL" id="PKU30933.1"/>
    </source>
</evidence>
<accession>A0A2I0TAV8</accession>